<dbReference type="AlphaFoldDB" id="A0A558C9Z2"/>
<proteinExistence type="predicted"/>
<dbReference type="InterPro" id="IPR050300">
    <property type="entry name" value="GDXG_lipolytic_enzyme"/>
</dbReference>
<sequence>MTSVKLAPAVQQLISEMPRGVPGHLSPAEQREYLHLLSDLAFHRYGMPGPEVHSVTEHEVPVAGGRIFMRVYRPSADKGLPGHISLHGGGWKSGSVTERTVDAICRRRCRDADCIVFSVEYRLAPEHRFPVPLDDCYAALLWTVEHAGELGLDADNLSIGGSSAGANLAAAVALRCRDEDGPGLVFQLLEVPALDLTREIAKATLASGVLPDVPQPTMADATDTYLADRGEAGNPLASPLLAPDLSGLPPAHVMTAEYDVLRTEGERYAQRLAAAGVPVTHERYPGALHGTALLTRSWDEARRWQCDAGAALHRAHWIPGK</sequence>
<dbReference type="InterPro" id="IPR013094">
    <property type="entry name" value="AB_hydrolase_3"/>
</dbReference>
<dbReference type="PANTHER" id="PTHR48081:SF8">
    <property type="entry name" value="ALPHA_BETA HYDROLASE FOLD-3 DOMAIN-CONTAINING PROTEIN-RELATED"/>
    <property type="match status" value="1"/>
</dbReference>
<comment type="caution">
    <text evidence="3">The sequence shown here is derived from an EMBL/GenBank/DDBJ whole genome shotgun (WGS) entry which is preliminary data.</text>
</comment>
<evidence type="ECO:0000256" key="1">
    <source>
        <dbReference type="ARBA" id="ARBA00022801"/>
    </source>
</evidence>
<dbReference type="EMBL" id="VJWX01000211">
    <property type="protein sequence ID" value="TVT45601.1"/>
    <property type="molecule type" value="Genomic_DNA"/>
</dbReference>
<evidence type="ECO:0000259" key="2">
    <source>
        <dbReference type="Pfam" id="PF07859"/>
    </source>
</evidence>
<name>A0A558C9Z2_9PSEU</name>
<dbReference type="RefSeq" id="WP_144590330.1">
    <property type="nucleotide sequence ID" value="NZ_VJWX01000211.1"/>
</dbReference>
<reference evidence="3 4" key="2">
    <citation type="submission" date="2019-08" db="EMBL/GenBank/DDBJ databases">
        <title>Amycolatopsis acidicola sp. nov., isolated from peat swamp forest soil.</title>
        <authorList>
            <person name="Srisuk N."/>
        </authorList>
    </citation>
    <scope>NUCLEOTIDE SEQUENCE [LARGE SCALE GENOMIC DNA]</scope>
    <source>
        <strain evidence="3 4">TBRC 6029</strain>
    </source>
</reference>
<feature type="domain" description="Alpha/beta hydrolase fold-3" evidence="2">
    <location>
        <begin position="85"/>
        <end position="291"/>
    </location>
</feature>
<protein>
    <submittedName>
        <fullName evidence="3">Alpha/beta hydrolase</fullName>
    </submittedName>
</protein>
<dbReference type="Gene3D" id="3.40.50.1820">
    <property type="entry name" value="alpha/beta hydrolase"/>
    <property type="match status" value="1"/>
</dbReference>
<evidence type="ECO:0000313" key="3">
    <source>
        <dbReference type="EMBL" id="TVT45601.1"/>
    </source>
</evidence>
<dbReference type="PANTHER" id="PTHR48081">
    <property type="entry name" value="AB HYDROLASE SUPERFAMILY PROTEIN C4A8.06C"/>
    <property type="match status" value="1"/>
</dbReference>
<keyword evidence="1 3" id="KW-0378">Hydrolase</keyword>
<gene>
    <name evidence="3" type="ORF">FNH05_20515</name>
</gene>
<evidence type="ECO:0000313" key="4">
    <source>
        <dbReference type="Proteomes" id="UP000320011"/>
    </source>
</evidence>
<dbReference type="OrthoDB" id="3206739at2"/>
<dbReference type="SUPFAM" id="SSF53474">
    <property type="entry name" value="alpha/beta-Hydrolases"/>
    <property type="match status" value="1"/>
</dbReference>
<keyword evidence="4" id="KW-1185">Reference proteome</keyword>
<dbReference type="Proteomes" id="UP000320011">
    <property type="component" value="Unassembled WGS sequence"/>
</dbReference>
<organism evidence="3 4">
    <name type="scientific">Amycolatopsis rhizosphaerae</name>
    <dbReference type="NCBI Taxonomy" id="2053003"/>
    <lineage>
        <taxon>Bacteria</taxon>
        <taxon>Bacillati</taxon>
        <taxon>Actinomycetota</taxon>
        <taxon>Actinomycetes</taxon>
        <taxon>Pseudonocardiales</taxon>
        <taxon>Pseudonocardiaceae</taxon>
        <taxon>Amycolatopsis</taxon>
    </lineage>
</organism>
<accession>A0A558C9Z2</accession>
<reference evidence="3 4" key="1">
    <citation type="submission" date="2019-07" db="EMBL/GenBank/DDBJ databases">
        <authorList>
            <person name="Duangmal K."/>
            <person name="Teo W.F.A."/>
        </authorList>
    </citation>
    <scope>NUCLEOTIDE SEQUENCE [LARGE SCALE GENOMIC DNA]</scope>
    <source>
        <strain evidence="3 4">TBRC 6029</strain>
    </source>
</reference>
<dbReference type="InterPro" id="IPR029058">
    <property type="entry name" value="AB_hydrolase_fold"/>
</dbReference>
<dbReference type="Pfam" id="PF07859">
    <property type="entry name" value="Abhydrolase_3"/>
    <property type="match status" value="1"/>
</dbReference>
<dbReference type="GO" id="GO:0016787">
    <property type="term" value="F:hydrolase activity"/>
    <property type="evidence" value="ECO:0007669"/>
    <property type="project" value="UniProtKB-KW"/>
</dbReference>